<gene>
    <name evidence="11" type="primary">RvY_09369-1</name>
    <name evidence="11" type="synonym">RvY_09369.1</name>
    <name evidence="11" type="ORF">RvY_09369</name>
</gene>
<evidence type="ECO:0000313" key="12">
    <source>
        <dbReference type="Proteomes" id="UP000186922"/>
    </source>
</evidence>
<proteinExistence type="inferred from homology"/>
<dbReference type="InterPro" id="IPR038189">
    <property type="entry name" value="Cdc37_Hsp90-bd_sf"/>
</dbReference>
<dbReference type="AlphaFoldDB" id="A0A1D1VB96"/>
<comment type="similarity">
    <text evidence="2">Belongs to the CDC37 family.</text>
</comment>
<evidence type="ECO:0000256" key="1">
    <source>
        <dbReference type="ARBA" id="ARBA00004496"/>
    </source>
</evidence>
<dbReference type="PANTHER" id="PTHR12800:SF4">
    <property type="entry name" value="HSP90 CO-CHAPERONE CDC37"/>
    <property type="match status" value="1"/>
</dbReference>
<dbReference type="STRING" id="947166.A0A1D1VB96"/>
<feature type="region of interest" description="Disordered" evidence="7">
    <location>
        <begin position="1"/>
        <end position="26"/>
    </location>
</feature>
<dbReference type="GO" id="GO:0050821">
    <property type="term" value="P:protein stabilization"/>
    <property type="evidence" value="ECO:0007669"/>
    <property type="project" value="TreeGrafter"/>
</dbReference>
<evidence type="ECO:0000256" key="4">
    <source>
        <dbReference type="ARBA" id="ARBA00023186"/>
    </source>
</evidence>
<dbReference type="SMART" id="SM01071">
    <property type="entry name" value="CDC37_N"/>
    <property type="match status" value="1"/>
</dbReference>
<evidence type="ECO:0000256" key="3">
    <source>
        <dbReference type="ARBA" id="ARBA00022490"/>
    </source>
</evidence>
<dbReference type="Pfam" id="PF08564">
    <property type="entry name" value="CDC37_C"/>
    <property type="match status" value="1"/>
</dbReference>
<evidence type="ECO:0000256" key="6">
    <source>
        <dbReference type="SAM" id="Coils"/>
    </source>
</evidence>
<evidence type="ECO:0000259" key="8">
    <source>
        <dbReference type="SMART" id="SM01069"/>
    </source>
</evidence>
<dbReference type="GO" id="GO:0051087">
    <property type="term" value="F:protein-folding chaperone binding"/>
    <property type="evidence" value="ECO:0007669"/>
    <property type="project" value="TreeGrafter"/>
</dbReference>
<dbReference type="GO" id="GO:0051082">
    <property type="term" value="F:unfolded protein binding"/>
    <property type="evidence" value="ECO:0007669"/>
    <property type="project" value="TreeGrafter"/>
</dbReference>
<dbReference type="FunFam" id="1.20.58.610:FF:000001">
    <property type="entry name" value="Hsp90 co-chaperone Cdc37-like 1"/>
    <property type="match status" value="1"/>
</dbReference>
<dbReference type="Gene3D" id="1.20.58.610">
    <property type="entry name" value="Cdc37, Hsp90 binding domain"/>
    <property type="match status" value="1"/>
</dbReference>
<comment type="caution">
    <text evidence="11">The sequence shown here is derived from an EMBL/GenBank/DDBJ whole genome shotgun (WGS) entry which is preliminary data.</text>
</comment>
<dbReference type="InterPro" id="IPR004918">
    <property type="entry name" value="Cdc37"/>
</dbReference>
<evidence type="ECO:0000256" key="5">
    <source>
        <dbReference type="ARBA" id="ARBA00031396"/>
    </source>
</evidence>
<dbReference type="InterPro" id="IPR013855">
    <property type="entry name" value="Cdc37_N_dom"/>
</dbReference>
<organism evidence="11 12">
    <name type="scientific">Ramazzottius varieornatus</name>
    <name type="common">Water bear</name>
    <name type="synonym">Tardigrade</name>
    <dbReference type="NCBI Taxonomy" id="947166"/>
    <lineage>
        <taxon>Eukaryota</taxon>
        <taxon>Metazoa</taxon>
        <taxon>Ecdysozoa</taxon>
        <taxon>Tardigrada</taxon>
        <taxon>Eutardigrada</taxon>
        <taxon>Parachela</taxon>
        <taxon>Hypsibioidea</taxon>
        <taxon>Ramazzottiidae</taxon>
        <taxon>Ramazzottius</taxon>
    </lineage>
</organism>
<feature type="domain" description="Cdc37 C-terminal" evidence="8">
    <location>
        <begin position="280"/>
        <end position="346"/>
    </location>
</feature>
<comment type="subcellular location">
    <subcellularLocation>
        <location evidence="1">Cytoplasm</location>
    </subcellularLocation>
</comment>
<feature type="compositionally biased region" description="Basic and acidic residues" evidence="7">
    <location>
        <begin position="1"/>
        <end position="12"/>
    </location>
</feature>
<feature type="domain" description="Cdc37 N-terminal" evidence="10">
    <location>
        <begin position="2"/>
        <end position="120"/>
    </location>
</feature>
<dbReference type="GO" id="GO:0031072">
    <property type="term" value="F:heat shock protein binding"/>
    <property type="evidence" value="ECO:0007669"/>
    <property type="project" value="TreeGrafter"/>
</dbReference>
<dbReference type="SMART" id="SM01069">
    <property type="entry name" value="CDC37_C"/>
    <property type="match status" value="1"/>
</dbReference>
<dbReference type="Pfam" id="PF03234">
    <property type="entry name" value="CDC37_N"/>
    <property type="match status" value="1"/>
</dbReference>
<dbReference type="PANTHER" id="PTHR12800">
    <property type="entry name" value="CDC37-RELATED"/>
    <property type="match status" value="1"/>
</dbReference>
<dbReference type="InterPro" id="IPR013873">
    <property type="entry name" value="Cdc37_C"/>
</dbReference>
<sequence length="355" mass="41136">MPVDYSKWKTIEVSDDEDDTHPNVDTGSLFRWRHQARVERMDEFQERKKKAQDEYDAARKEVERKKASLKDNSADAAKAALDDALKSEAAAKDKLDEVLKEEKKQAWNVDTISKERFSKTIINKTTKPSKNNMTEEEKEQHYLDFIEKNETDIKKFAFFRNYDDSKNFLSERSHLVCEETANYLVLMCLNLEMEGKTSLMEHVAHQSIVMQFILELAKQLDIDPRACIGSFFSRIKLADKQYKDAFNDEYTAFKQRIQDRAKVKIEQALAEQEAEERQARLGPGGLDPLEVIEELPEELRKCFESRDTQLLKDVLAKMDKQKAVEYMDKCIKSGLWVPEGGEGDDANNNIGNENR</sequence>
<dbReference type="SUPFAM" id="SSF101391">
    <property type="entry name" value="Hsp90 co-chaperone CDC37"/>
    <property type="match status" value="1"/>
</dbReference>
<dbReference type="EMBL" id="BDGG01000004">
    <property type="protein sequence ID" value="GAU98190.1"/>
    <property type="molecule type" value="Genomic_DNA"/>
</dbReference>
<reference evidence="11 12" key="1">
    <citation type="journal article" date="2016" name="Nat. Commun.">
        <title>Extremotolerant tardigrade genome and improved radiotolerance of human cultured cells by tardigrade-unique protein.</title>
        <authorList>
            <person name="Hashimoto T."/>
            <person name="Horikawa D.D."/>
            <person name="Saito Y."/>
            <person name="Kuwahara H."/>
            <person name="Kozuka-Hata H."/>
            <person name="Shin-I T."/>
            <person name="Minakuchi Y."/>
            <person name="Ohishi K."/>
            <person name="Motoyama A."/>
            <person name="Aizu T."/>
            <person name="Enomoto A."/>
            <person name="Kondo K."/>
            <person name="Tanaka S."/>
            <person name="Hara Y."/>
            <person name="Koshikawa S."/>
            <person name="Sagara H."/>
            <person name="Miura T."/>
            <person name="Yokobori S."/>
            <person name="Miyagawa K."/>
            <person name="Suzuki Y."/>
            <person name="Kubo T."/>
            <person name="Oyama M."/>
            <person name="Kohara Y."/>
            <person name="Fujiyama A."/>
            <person name="Arakawa K."/>
            <person name="Katayama T."/>
            <person name="Toyoda A."/>
            <person name="Kunieda T."/>
        </authorList>
    </citation>
    <scope>NUCLEOTIDE SEQUENCE [LARGE SCALE GENOMIC DNA]</scope>
    <source>
        <strain evidence="11 12">YOKOZUNA-1</strain>
    </source>
</reference>
<keyword evidence="3" id="KW-0963">Cytoplasm</keyword>
<feature type="coiled-coil region" evidence="6">
    <location>
        <begin position="34"/>
        <end position="105"/>
    </location>
</feature>
<evidence type="ECO:0000313" key="11">
    <source>
        <dbReference type="EMBL" id="GAU98190.1"/>
    </source>
</evidence>
<evidence type="ECO:0000256" key="2">
    <source>
        <dbReference type="ARBA" id="ARBA00006222"/>
    </source>
</evidence>
<evidence type="ECO:0000256" key="7">
    <source>
        <dbReference type="SAM" id="MobiDB-lite"/>
    </source>
</evidence>
<accession>A0A1D1VB96</accession>
<keyword evidence="12" id="KW-1185">Reference proteome</keyword>
<dbReference type="OrthoDB" id="440202at2759"/>
<dbReference type="Pfam" id="PF08565">
    <property type="entry name" value="CDC37_M"/>
    <property type="match status" value="1"/>
</dbReference>
<keyword evidence="4" id="KW-0143">Chaperone</keyword>
<evidence type="ECO:0000259" key="9">
    <source>
        <dbReference type="SMART" id="SM01070"/>
    </source>
</evidence>
<dbReference type="GO" id="GO:0019901">
    <property type="term" value="F:protein kinase binding"/>
    <property type="evidence" value="ECO:0007669"/>
    <property type="project" value="InterPro"/>
</dbReference>
<keyword evidence="6" id="KW-0175">Coiled coil</keyword>
<dbReference type="GO" id="GO:0006457">
    <property type="term" value="P:protein folding"/>
    <property type="evidence" value="ECO:0007669"/>
    <property type="project" value="TreeGrafter"/>
</dbReference>
<dbReference type="InterPro" id="IPR013874">
    <property type="entry name" value="Cdc37_Hsp90-bd"/>
</dbReference>
<feature type="domain" description="Cdc37 Hsp90 binding" evidence="9">
    <location>
        <begin position="113"/>
        <end position="276"/>
    </location>
</feature>
<dbReference type="GO" id="GO:0005737">
    <property type="term" value="C:cytoplasm"/>
    <property type="evidence" value="ECO:0007669"/>
    <property type="project" value="UniProtKB-SubCell"/>
</dbReference>
<evidence type="ECO:0000259" key="10">
    <source>
        <dbReference type="SMART" id="SM01071"/>
    </source>
</evidence>
<protein>
    <recommendedName>
        <fullName evidence="5">Hsp90 chaperone protein kinase-targeting subunit</fullName>
    </recommendedName>
</protein>
<dbReference type="Proteomes" id="UP000186922">
    <property type="component" value="Unassembled WGS sequence"/>
</dbReference>
<name>A0A1D1VB96_RAMVA</name>
<dbReference type="SMART" id="SM01070">
    <property type="entry name" value="CDC37_M"/>
    <property type="match status" value="1"/>
</dbReference>
<dbReference type="Gene3D" id="6.10.140.250">
    <property type="match status" value="1"/>
</dbReference>